<protein>
    <submittedName>
        <fullName evidence="1">Uncharacterized protein</fullName>
    </submittedName>
</protein>
<evidence type="ECO:0000313" key="2">
    <source>
        <dbReference type="Proteomes" id="UP001345963"/>
    </source>
</evidence>
<dbReference type="EMBL" id="JAHUTI010043003">
    <property type="protein sequence ID" value="MED6246432.1"/>
    <property type="molecule type" value="Genomic_DNA"/>
</dbReference>
<name>A0ABU7B791_9TELE</name>
<evidence type="ECO:0000313" key="1">
    <source>
        <dbReference type="EMBL" id="MED6246432.1"/>
    </source>
</evidence>
<reference evidence="1 2" key="1">
    <citation type="submission" date="2021-07" db="EMBL/GenBank/DDBJ databases">
        <authorList>
            <person name="Palmer J.M."/>
        </authorList>
    </citation>
    <scope>NUCLEOTIDE SEQUENCE [LARGE SCALE GENOMIC DNA]</scope>
    <source>
        <strain evidence="1 2">AT_MEX2019</strain>
        <tissue evidence="1">Muscle</tissue>
    </source>
</reference>
<sequence length="101" mass="11251">MIPGPNLPFNTPLFSSTSRLCSSVFFTSFSPFCFGHLTKLNLIIQEGDNSKTLSLRRQRHTQQQGQPHLLNKIGISSSPLSESLSAANRITLKLKLFGRTF</sequence>
<keyword evidence="2" id="KW-1185">Reference proteome</keyword>
<dbReference type="Proteomes" id="UP001345963">
    <property type="component" value="Unassembled WGS sequence"/>
</dbReference>
<gene>
    <name evidence="1" type="ORF">ATANTOWER_017730</name>
</gene>
<accession>A0ABU7B791</accession>
<proteinExistence type="predicted"/>
<comment type="caution">
    <text evidence="1">The sequence shown here is derived from an EMBL/GenBank/DDBJ whole genome shotgun (WGS) entry which is preliminary data.</text>
</comment>
<organism evidence="1 2">
    <name type="scientific">Ataeniobius toweri</name>
    <dbReference type="NCBI Taxonomy" id="208326"/>
    <lineage>
        <taxon>Eukaryota</taxon>
        <taxon>Metazoa</taxon>
        <taxon>Chordata</taxon>
        <taxon>Craniata</taxon>
        <taxon>Vertebrata</taxon>
        <taxon>Euteleostomi</taxon>
        <taxon>Actinopterygii</taxon>
        <taxon>Neopterygii</taxon>
        <taxon>Teleostei</taxon>
        <taxon>Neoteleostei</taxon>
        <taxon>Acanthomorphata</taxon>
        <taxon>Ovalentaria</taxon>
        <taxon>Atherinomorphae</taxon>
        <taxon>Cyprinodontiformes</taxon>
        <taxon>Goodeidae</taxon>
        <taxon>Ataeniobius</taxon>
    </lineage>
</organism>